<reference evidence="1" key="1">
    <citation type="submission" date="2021-08" db="EMBL/GenBank/DDBJ databases">
        <title>The first chromosome-level gecko genome reveals the dynamic sex chromosomes of Neotropical dwarf geckos (Sphaerodactylidae: Sphaerodactylus).</title>
        <authorList>
            <person name="Pinto B.J."/>
            <person name="Keating S.E."/>
            <person name="Gamble T."/>
        </authorList>
    </citation>
    <scope>NUCLEOTIDE SEQUENCE</scope>
    <source>
        <strain evidence="1">TG3544</strain>
    </source>
</reference>
<evidence type="ECO:0000313" key="1">
    <source>
        <dbReference type="EMBL" id="KAH8012170.1"/>
    </source>
</evidence>
<proteinExistence type="predicted"/>
<dbReference type="Proteomes" id="UP000827872">
    <property type="component" value="Linkage Group LG13"/>
</dbReference>
<evidence type="ECO:0000313" key="2">
    <source>
        <dbReference type="Proteomes" id="UP000827872"/>
    </source>
</evidence>
<organism evidence="1 2">
    <name type="scientific">Sphaerodactylus townsendi</name>
    <dbReference type="NCBI Taxonomy" id="933632"/>
    <lineage>
        <taxon>Eukaryota</taxon>
        <taxon>Metazoa</taxon>
        <taxon>Chordata</taxon>
        <taxon>Craniata</taxon>
        <taxon>Vertebrata</taxon>
        <taxon>Euteleostomi</taxon>
        <taxon>Lepidosauria</taxon>
        <taxon>Squamata</taxon>
        <taxon>Bifurcata</taxon>
        <taxon>Gekkota</taxon>
        <taxon>Sphaerodactylidae</taxon>
        <taxon>Sphaerodactylus</taxon>
    </lineage>
</organism>
<accession>A0ACB8FYY5</accession>
<name>A0ACB8FYY5_9SAUR</name>
<sequence>MAAERGGSGGAASANGRDRSGEAEAAQPDRLKRLLAGGDGAVAASSPSPPLLLREPVMAKSRGGEAAGGAASVSADGMAAPPDAASEAAELDAKLRRDSDSRSSVGGSSSGGGDRRVDKFGFLVAEDDAPAREALTFGISSRMEEVEPNLGSSWVSNSREVVTSDKEAP</sequence>
<gene>
    <name evidence="1" type="ORF">K3G42_015010</name>
</gene>
<protein>
    <submittedName>
        <fullName evidence="1">Uncharacterized protein</fullName>
    </submittedName>
</protein>
<comment type="caution">
    <text evidence="1">The sequence shown here is derived from an EMBL/GenBank/DDBJ whole genome shotgun (WGS) entry which is preliminary data.</text>
</comment>
<dbReference type="EMBL" id="CM037626">
    <property type="protein sequence ID" value="KAH8012170.1"/>
    <property type="molecule type" value="Genomic_DNA"/>
</dbReference>
<keyword evidence="2" id="KW-1185">Reference proteome</keyword>